<dbReference type="Pfam" id="PF17919">
    <property type="entry name" value="RT_RNaseH_2"/>
    <property type="match status" value="1"/>
</dbReference>
<feature type="domain" description="Reverse transcriptase/retrotransposon-derived protein RNase H-like" evidence="1">
    <location>
        <begin position="6"/>
        <end position="94"/>
    </location>
</feature>
<sequence length="211" mass="24032">MVNFQWSEACEKNFQELKKRLPTASILTLPEGTQGFVVYCDASRIGLGCGLMQNDQVIAYGSRQLKVHEKNYPIHDIELAVVKELNLKQRRWLELLKDNDMSILYHPVKANVVADALSIISKRIGNAIYELELPQELAAVCNLNSFTANIFFIKRKTMKNGKLLAQRTVHNIQDALHLFCAPETIERYRITVGMDGVATARNPSAYRHFLR</sequence>
<dbReference type="Proteomes" id="UP001234989">
    <property type="component" value="Chromosome 10"/>
</dbReference>
<protein>
    <recommendedName>
        <fullName evidence="1">Reverse transcriptase/retrotransposon-derived protein RNase H-like domain-containing protein</fullName>
    </recommendedName>
</protein>
<dbReference type="PANTHER" id="PTHR34072:SF52">
    <property type="entry name" value="RIBONUCLEASE H"/>
    <property type="match status" value="1"/>
</dbReference>
<proteinExistence type="predicted"/>
<dbReference type="InterPro" id="IPR041577">
    <property type="entry name" value="RT_RNaseH_2"/>
</dbReference>
<gene>
    <name evidence="2" type="ORF">MTR67_044089</name>
</gene>
<evidence type="ECO:0000313" key="2">
    <source>
        <dbReference type="EMBL" id="WMV50704.1"/>
    </source>
</evidence>
<organism evidence="2 3">
    <name type="scientific">Solanum verrucosum</name>
    <dbReference type="NCBI Taxonomy" id="315347"/>
    <lineage>
        <taxon>Eukaryota</taxon>
        <taxon>Viridiplantae</taxon>
        <taxon>Streptophyta</taxon>
        <taxon>Embryophyta</taxon>
        <taxon>Tracheophyta</taxon>
        <taxon>Spermatophyta</taxon>
        <taxon>Magnoliopsida</taxon>
        <taxon>eudicotyledons</taxon>
        <taxon>Gunneridae</taxon>
        <taxon>Pentapetalae</taxon>
        <taxon>asterids</taxon>
        <taxon>lamiids</taxon>
        <taxon>Solanales</taxon>
        <taxon>Solanaceae</taxon>
        <taxon>Solanoideae</taxon>
        <taxon>Solaneae</taxon>
        <taxon>Solanum</taxon>
    </lineage>
</organism>
<dbReference type="EMBL" id="CP133621">
    <property type="protein sequence ID" value="WMV50704.1"/>
    <property type="molecule type" value="Genomic_DNA"/>
</dbReference>
<dbReference type="AlphaFoldDB" id="A0AAF0ZVR3"/>
<dbReference type="SUPFAM" id="SSF56672">
    <property type="entry name" value="DNA/RNA polymerases"/>
    <property type="match status" value="1"/>
</dbReference>
<dbReference type="PANTHER" id="PTHR34072">
    <property type="entry name" value="ENZYMATIC POLYPROTEIN-RELATED"/>
    <property type="match status" value="1"/>
</dbReference>
<dbReference type="InterPro" id="IPR043502">
    <property type="entry name" value="DNA/RNA_pol_sf"/>
</dbReference>
<evidence type="ECO:0000259" key="1">
    <source>
        <dbReference type="Pfam" id="PF17919"/>
    </source>
</evidence>
<reference evidence="2" key="1">
    <citation type="submission" date="2023-08" db="EMBL/GenBank/DDBJ databases">
        <title>A de novo genome assembly of Solanum verrucosum Schlechtendal, a Mexican diploid species geographically isolated from the other diploid A-genome species in potato relatives.</title>
        <authorList>
            <person name="Hosaka K."/>
        </authorList>
    </citation>
    <scope>NUCLEOTIDE SEQUENCE</scope>
    <source>
        <tissue evidence="2">Young leaves</tissue>
    </source>
</reference>
<evidence type="ECO:0000313" key="3">
    <source>
        <dbReference type="Proteomes" id="UP001234989"/>
    </source>
</evidence>
<name>A0AAF0ZVR3_SOLVR</name>
<keyword evidence="3" id="KW-1185">Reference proteome</keyword>
<accession>A0AAF0ZVR3</accession>